<feature type="transmembrane region" description="Helical" evidence="1">
    <location>
        <begin position="21"/>
        <end position="41"/>
    </location>
</feature>
<dbReference type="KEGG" id="dmt:DESME_11150"/>
<dbReference type="PANTHER" id="PTHR40078">
    <property type="entry name" value="INTEGRAL MEMBRANE PROTEIN-RELATED"/>
    <property type="match status" value="1"/>
</dbReference>
<keyword evidence="1" id="KW-0812">Transmembrane</keyword>
<dbReference type="Pfam" id="PF19700">
    <property type="entry name" value="DUF6198"/>
    <property type="match status" value="1"/>
</dbReference>
<evidence type="ECO:0000313" key="2">
    <source>
        <dbReference type="EMBL" id="AHF07496.1"/>
    </source>
</evidence>
<protein>
    <recommendedName>
        <fullName evidence="4">YitT family protein</fullName>
    </recommendedName>
</protein>
<feature type="transmembrane region" description="Helical" evidence="1">
    <location>
        <begin position="79"/>
        <end position="101"/>
    </location>
</feature>
<dbReference type="PANTHER" id="PTHR40078:SF1">
    <property type="entry name" value="INTEGRAL MEMBRANE PROTEIN"/>
    <property type="match status" value="1"/>
</dbReference>
<reference evidence="2 3" key="1">
    <citation type="submission" date="2013-12" db="EMBL/GenBank/DDBJ databases">
        <authorList>
            <consortium name="DOE Joint Genome Institute"/>
            <person name="Smidt H."/>
            <person name="Huntemann M."/>
            <person name="Han J."/>
            <person name="Chen A."/>
            <person name="Kyrpides N."/>
            <person name="Mavromatis K."/>
            <person name="Markowitz V."/>
            <person name="Palaniappan K."/>
            <person name="Ivanova N."/>
            <person name="Schaumberg A."/>
            <person name="Pati A."/>
            <person name="Liolios K."/>
            <person name="Nordberg H.P."/>
            <person name="Cantor M.N."/>
            <person name="Hua S.X."/>
            <person name="Woyke T."/>
        </authorList>
    </citation>
    <scope>NUCLEOTIDE SEQUENCE [LARGE SCALE GENOMIC DNA]</scope>
    <source>
        <strain evidence="3">DSM 15288</strain>
    </source>
</reference>
<sequence length="185" mass="20071">MNAQNLGVSPWDVFHLGISKYFPYLGLGTIGIIVGLLILIPTSFMGIKPRIGTFLNIYIFGLMLDELMSSHLLEIPTSYILSLVYLIIGILTTGIGTAVYLHTDAGAGPRDALMLGLNQKTHLSIAQVRSGIEIMVVILGYILGGPIGVGTLIFSLTIGISVQWGMKWVNQLKFIISNRPVEVSK</sequence>
<keyword evidence="1" id="KW-1133">Transmembrane helix</keyword>
<dbReference type="EMBL" id="CP007032">
    <property type="protein sequence ID" value="AHF07496.1"/>
    <property type="molecule type" value="Genomic_DNA"/>
</dbReference>
<organism evidence="2 3">
    <name type="scientific">Desulfitobacterium metallireducens DSM 15288</name>
    <dbReference type="NCBI Taxonomy" id="871968"/>
    <lineage>
        <taxon>Bacteria</taxon>
        <taxon>Bacillati</taxon>
        <taxon>Bacillota</taxon>
        <taxon>Clostridia</taxon>
        <taxon>Eubacteriales</taxon>
        <taxon>Desulfitobacteriaceae</taxon>
        <taxon>Desulfitobacterium</taxon>
    </lineage>
</organism>
<dbReference type="Proteomes" id="UP000010847">
    <property type="component" value="Chromosome"/>
</dbReference>
<gene>
    <name evidence="2" type="ORF">DESME_11150</name>
</gene>
<keyword evidence="1" id="KW-0472">Membrane</keyword>
<dbReference type="eggNOG" id="COG2364">
    <property type="taxonomic scope" value="Bacteria"/>
</dbReference>
<feature type="transmembrane region" description="Helical" evidence="1">
    <location>
        <begin position="53"/>
        <end position="73"/>
    </location>
</feature>
<dbReference type="InterPro" id="IPR038750">
    <property type="entry name" value="YczE/YyaS-like"/>
</dbReference>
<dbReference type="HOGENOM" id="CLU_083843_0_1_9"/>
<evidence type="ECO:0008006" key="4">
    <source>
        <dbReference type="Google" id="ProtNLM"/>
    </source>
</evidence>
<keyword evidence="3" id="KW-1185">Reference proteome</keyword>
<proteinExistence type="predicted"/>
<evidence type="ECO:0000256" key="1">
    <source>
        <dbReference type="SAM" id="Phobius"/>
    </source>
</evidence>
<accession>W0EEI9</accession>
<dbReference type="AlphaFoldDB" id="W0EEI9"/>
<name>W0EEI9_9FIRM</name>
<evidence type="ECO:0000313" key="3">
    <source>
        <dbReference type="Proteomes" id="UP000010847"/>
    </source>
</evidence>